<dbReference type="Proteomes" id="UP001271792">
    <property type="component" value="Unassembled WGS sequence"/>
</dbReference>
<evidence type="ECO:0000313" key="2">
    <source>
        <dbReference type="EMBL" id="MDX8054506.1"/>
    </source>
</evidence>
<sequence>MQDTVGGQHDVLLDHRHAPSRLLHEHRQARQVELVQARTRRDHRVHPARDQVQHRRGAVHDDALLQRRLSRAVQAHPRACDGVL</sequence>
<evidence type="ECO:0000313" key="3">
    <source>
        <dbReference type="Proteomes" id="UP001271792"/>
    </source>
</evidence>
<dbReference type="EMBL" id="JAXAVV010000021">
    <property type="protein sequence ID" value="MDX8054506.1"/>
    <property type="molecule type" value="Genomic_DNA"/>
</dbReference>
<gene>
    <name evidence="2" type="ORF">SK571_34500</name>
</gene>
<protein>
    <submittedName>
        <fullName evidence="2">Uncharacterized protein</fullName>
    </submittedName>
</protein>
<keyword evidence="3" id="KW-1185">Reference proteome</keyword>
<name>A0ABU4U1X5_9PSEU</name>
<organism evidence="2 3">
    <name type="scientific">Lentzea kristufekii</name>
    <dbReference type="NCBI Taxonomy" id="3095430"/>
    <lineage>
        <taxon>Bacteria</taxon>
        <taxon>Bacillati</taxon>
        <taxon>Actinomycetota</taxon>
        <taxon>Actinomycetes</taxon>
        <taxon>Pseudonocardiales</taxon>
        <taxon>Pseudonocardiaceae</taxon>
        <taxon>Lentzea</taxon>
    </lineage>
</organism>
<evidence type="ECO:0000256" key="1">
    <source>
        <dbReference type="SAM" id="MobiDB-lite"/>
    </source>
</evidence>
<reference evidence="2 3" key="2">
    <citation type="submission" date="2023-11" db="EMBL/GenBank/DDBJ databases">
        <authorList>
            <person name="Lara A.C."/>
            <person name="Chronakova A."/>
        </authorList>
    </citation>
    <scope>NUCLEOTIDE SEQUENCE [LARGE SCALE GENOMIC DNA]</scope>
    <source>
        <strain evidence="2 3">BCCO 10_0798</strain>
    </source>
</reference>
<comment type="caution">
    <text evidence="2">The sequence shown here is derived from an EMBL/GenBank/DDBJ whole genome shotgun (WGS) entry which is preliminary data.</text>
</comment>
<reference evidence="2 3" key="1">
    <citation type="submission" date="2023-11" db="EMBL/GenBank/DDBJ databases">
        <title>Lentzea sokolovensis, sp. nov., Lentzea kristufkii, sp. nov., and Lentzea miocenensis, sp. nov., rare actinobacteria from Sokolov Coal Basin, Miocene lacustrine sediment, Czech Republic.</title>
        <authorList>
            <person name="Lara A."/>
            <person name="Kotroba L."/>
            <person name="Nouioui I."/>
            <person name="Neumann-Schaal M."/>
            <person name="Mast Y."/>
            <person name="Chronakova A."/>
        </authorList>
    </citation>
    <scope>NUCLEOTIDE SEQUENCE [LARGE SCALE GENOMIC DNA]</scope>
    <source>
        <strain evidence="2 3">BCCO 10_0798</strain>
    </source>
</reference>
<accession>A0ABU4U1X5</accession>
<feature type="compositionally biased region" description="Basic and acidic residues" evidence="1">
    <location>
        <begin position="45"/>
        <end position="58"/>
    </location>
</feature>
<feature type="region of interest" description="Disordered" evidence="1">
    <location>
        <begin position="38"/>
        <end position="58"/>
    </location>
</feature>
<proteinExistence type="predicted"/>